<sequence length="156" mass="17966">MMRRKEREVTDYNKMIEMLKSCDCCRIGLVDDKGAYIVPMNFGYEDNNGKLTLYFHGATEGKKIDLINNQPEISFETDTKHELVTSDTACGHSYLYQSIMGRGQVKIVADRDTKIKGLNQIMHHYTGESDYEFNENVLERTAVIKLAVTEWSCKEH</sequence>
<protein>
    <submittedName>
        <fullName evidence="1">Pyridoxamine 5'-phosphate oxidase family protein</fullName>
    </submittedName>
</protein>
<accession>A0AAE3DYP8</accession>
<dbReference type="Pfam" id="PF12900">
    <property type="entry name" value="Pyridox_ox_2"/>
    <property type="match status" value="1"/>
</dbReference>
<dbReference type="InterPro" id="IPR012349">
    <property type="entry name" value="Split_barrel_FMN-bd"/>
</dbReference>
<evidence type="ECO:0000313" key="1">
    <source>
        <dbReference type="EMBL" id="MCC2210379.1"/>
    </source>
</evidence>
<evidence type="ECO:0000313" key="2">
    <source>
        <dbReference type="Proteomes" id="UP001198242"/>
    </source>
</evidence>
<comment type="caution">
    <text evidence="1">The sequence shown here is derived from an EMBL/GenBank/DDBJ whole genome shotgun (WGS) entry which is preliminary data.</text>
</comment>
<dbReference type="SUPFAM" id="SSF50475">
    <property type="entry name" value="FMN-binding split barrel"/>
    <property type="match status" value="1"/>
</dbReference>
<gene>
    <name evidence="1" type="ORF">LKE05_06180</name>
</gene>
<dbReference type="Proteomes" id="UP001198242">
    <property type="component" value="Unassembled WGS sequence"/>
</dbReference>
<dbReference type="PANTHER" id="PTHR34071">
    <property type="entry name" value="5-NITROIMIDAZOLE ANTIBIOTICS RESISTANCE PROTEIN, NIMA-FAMILY-RELATED PROTEIN-RELATED"/>
    <property type="match status" value="1"/>
</dbReference>
<dbReference type="AlphaFoldDB" id="A0AAE3DYP8"/>
<dbReference type="Gene3D" id="2.30.110.10">
    <property type="entry name" value="Electron Transport, Fmn-binding Protein, Chain A"/>
    <property type="match status" value="1"/>
</dbReference>
<organism evidence="1 2">
    <name type="scientific">Hominilimicola fabiformis</name>
    <dbReference type="NCBI Taxonomy" id="2885356"/>
    <lineage>
        <taxon>Bacteria</taxon>
        <taxon>Bacillati</taxon>
        <taxon>Bacillota</taxon>
        <taxon>Clostridia</taxon>
        <taxon>Eubacteriales</taxon>
        <taxon>Oscillospiraceae</taxon>
        <taxon>Hominilimicola</taxon>
    </lineage>
</organism>
<dbReference type="PANTHER" id="PTHR34071:SF2">
    <property type="entry name" value="FLAVIN-NUCLEOTIDE-BINDING PROTEIN"/>
    <property type="match status" value="1"/>
</dbReference>
<dbReference type="RefSeq" id="WP_308456277.1">
    <property type="nucleotide sequence ID" value="NZ_JAJEQM010000007.1"/>
</dbReference>
<dbReference type="InterPro" id="IPR024747">
    <property type="entry name" value="Pyridox_Oxase-rel"/>
</dbReference>
<proteinExistence type="predicted"/>
<reference evidence="1 2" key="1">
    <citation type="submission" date="2021-10" db="EMBL/GenBank/DDBJ databases">
        <title>Anaerobic single-cell dispensing facilitates the cultivation of human gut bacteria.</title>
        <authorList>
            <person name="Afrizal A."/>
        </authorList>
    </citation>
    <scope>NUCLEOTIDE SEQUENCE [LARGE SCALE GENOMIC DNA]</scope>
    <source>
        <strain evidence="1 2">CLA-AA-H232</strain>
    </source>
</reference>
<name>A0AAE3DYP8_9FIRM</name>
<dbReference type="EMBL" id="JAJEQM010000007">
    <property type="protein sequence ID" value="MCC2210379.1"/>
    <property type="molecule type" value="Genomic_DNA"/>
</dbReference>
<keyword evidence="2" id="KW-1185">Reference proteome</keyword>